<accession>A0A835UKL6</accession>
<evidence type="ECO:0000313" key="2">
    <source>
        <dbReference type="Proteomes" id="UP000636800"/>
    </source>
</evidence>
<dbReference type="OrthoDB" id="185373at2759"/>
<reference evidence="1 2" key="1">
    <citation type="journal article" date="2020" name="Nat. Food">
        <title>A phased Vanilla planifolia genome enables genetic improvement of flavour and production.</title>
        <authorList>
            <person name="Hasing T."/>
            <person name="Tang H."/>
            <person name="Brym M."/>
            <person name="Khazi F."/>
            <person name="Huang T."/>
            <person name="Chambers A.H."/>
        </authorList>
    </citation>
    <scope>NUCLEOTIDE SEQUENCE [LARGE SCALE GENOMIC DNA]</scope>
    <source>
        <tissue evidence="1">Leaf</tissue>
    </source>
</reference>
<sequence>MEFIQVDVWRTFPSLDLSFVEENAATMAAYSLTPLQWKQRISLSSSHRSAFTQVLSVFVHSRLCGELEQEGEEERYISPFPL</sequence>
<comment type="caution">
    <text evidence="1">The sequence shown here is derived from an EMBL/GenBank/DDBJ whole genome shotgun (WGS) entry which is preliminary data.</text>
</comment>
<proteinExistence type="predicted"/>
<name>A0A835UKL6_VANPL</name>
<keyword evidence="2" id="KW-1185">Reference proteome</keyword>
<evidence type="ECO:0000313" key="1">
    <source>
        <dbReference type="EMBL" id="KAG0464185.1"/>
    </source>
</evidence>
<gene>
    <name evidence="1" type="ORF">HPP92_020254</name>
</gene>
<dbReference type="Proteomes" id="UP000636800">
    <property type="component" value="Chromosome 10"/>
</dbReference>
<dbReference type="AlphaFoldDB" id="A0A835UKL6"/>
<protein>
    <submittedName>
        <fullName evidence="1">Uncharacterized protein</fullName>
    </submittedName>
</protein>
<organism evidence="1 2">
    <name type="scientific">Vanilla planifolia</name>
    <name type="common">Vanilla</name>
    <dbReference type="NCBI Taxonomy" id="51239"/>
    <lineage>
        <taxon>Eukaryota</taxon>
        <taxon>Viridiplantae</taxon>
        <taxon>Streptophyta</taxon>
        <taxon>Embryophyta</taxon>
        <taxon>Tracheophyta</taxon>
        <taxon>Spermatophyta</taxon>
        <taxon>Magnoliopsida</taxon>
        <taxon>Liliopsida</taxon>
        <taxon>Asparagales</taxon>
        <taxon>Orchidaceae</taxon>
        <taxon>Vanilloideae</taxon>
        <taxon>Vanilleae</taxon>
        <taxon>Vanilla</taxon>
    </lineage>
</organism>
<dbReference type="EMBL" id="JADCNL010000010">
    <property type="protein sequence ID" value="KAG0464185.1"/>
    <property type="molecule type" value="Genomic_DNA"/>
</dbReference>